<reference evidence="1" key="1">
    <citation type="submission" date="2024-09" db="EMBL/GenBank/DDBJ databases">
        <title>Draft Genome Sequences of Neofusicoccum parvum.</title>
        <authorList>
            <person name="Ashida A."/>
            <person name="Camagna M."/>
            <person name="Tanaka A."/>
            <person name="Takemoto D."/>
        </authorList>
    </citation>
    <scope>NUCLEOTIDE SEQUENCE</scope>
    <source>
        <strain evidence="1">PPO83</strain>
    </source>
</reference>
<accession>A0ACB5SLP3</accession>
<dbReference type="EMBL" id="BSXG01000133">
    <property type="protein sequence ID" value="GME47610.1"/>
    <property type="molecule type" value="Genomic_DNA"/>
</dbReference>
<organism evidence="1 2">
    <name type="scientific">Neofusicoccum parvum</name>
    <dbReference type="NCBI Taxonomy" id="310453"/>
    <lineage>
        <taxon>Eukaryota</taxon>
        <taxon>Fungi</taxon>
        <taxon>Dikarya</taxon>
        <taxon>Ascomycota</taxon>
        <taxon>Pezizomycotina</taxon>
        <taxon>Dothideomycetes</taxon>
        <taxon>Dothideomycetes incertae sedis</taxon>
        <taxon>Botryosphaeriales</taxon>
        <taxon>Botryosphaeriaceae</taxon>
        <taxon>Neofusicoccum</taxon>
    </lineage>
</organism>
<evidence type="ECO:0000313" key="2">
    <source>
        <dbReference type="Proteomes" id="UP001165186"/>
    </source>
</evidence>
<proteinExistence type="predicted"/>
<name>A0ACB5SLP3_9PEZI</name>
<gene>
    <name evidence="1" type="primary">g6533</name>
    <name evidence="1" type="ORF">NpPPO83_00006533</name>
</gene>
<keyword evidence="2" id="KW-1185">Reference proteome</keyword>
<dbReference type="Proteomes" id="UP001165186">
    <property type="component" value="Unassembled WGS sequence"/>
</dbReference>
<evidence type="ECO:0000313" key="1">
    <source>
        <dbReference type="EMBL" id="GME47610.1"/>
    </source>
</evidence>
<protein>
    <submittedName>
        <fullName evidence="1">C2H2 transcription protein</fullName>
    </submittedName>
</protein>
<sequence length="926" mass="102165">MAASPALQRSASSASSQGSPSGRHRCDRCPSSFVRLEHLKRHQRDHWESKPFVCALCGKGFTRSDTLKRHETVHAAMSQAGENLDSTQTRSRRGPRIRACRNCAQARARCSGDDVCARCSSKALSCEYPEKRRKITSTSASAADASGSGSGPLPRDLAPHSEPDDHPTWAFANGGIPPPQPDLRQLPNGAAFTSAPFQQTQPNADAQRMANSSPHDAAASVSVGQHQEPFQGQEAAAMVPVASNYQTQPSEDIDMNLDAVYDPNLYSINWLPTAFNDDLDYAAFSAFGMPLQVSNMQPPFSTFTGDQVPLDIPRFQNPQREQHDSPRDTSSSQTSSDSTGRFYATSVDGARMPFVTQGKRRSINIANASHIRSSFFRDQSTFAFPQAHLPIDDLSPNLASNPQMSPGAYERIVGAFKRVCQGLTTPFPPFSTQHLPSPAHFSYFTQLYFEHFHPILPVLHPQTLRLDEENWLLALSIAAIGCRYADSEELLETTLPMTEFLRRAVIVELIDCMVAYHHDQKPFLCLEDMQGRLPCNEELWDATSEEEWQRLCPKIEANPPINEAMHRLYVNKKVKTDLGEFSRVLLLHGIFHETWAVAKYHRRSLASWIPSAEKPLPENSNSESSHPSAERSLYLPENPLYSKWRNAACDCIDALHWAANATIAQNSGSEHATVFHLHASRTVLLVPFGEIGALARSMASWASKNDRAPTDQPQPLPELTRLEGKVVQWVQKDQHKARLAMIHAGALYWHARRFSKAAWYEPSAVYLATLAMWAYASYTALATKAAGQQHHHHRHRPSSSRSGSPSPSPPDGISPSTTTTTAASAPDSLLGAADDPTFIRLDRPNDDEMVQLYVRNGHPSRMKANVTGVGNLASPMGPERVLREGCRMLAPMALTWGVAHEYVRILSAMAEVVASVRERAAAAGGL</sequence>
<comment type="caution">
    <text evidence="1">The sequence shown here is derived from an EMBL/GenBank/DDBJ whole genome shotgun (WGS) entry which is preliminary data.</text>
</comment>